<protein>
    <recommendedName>
        <fullName evidence="5">Peptidase M13 N-terminal domain-containing protein</fullName>
    </recommendedName>
</protein>
<feature type="compositionally biased region" description="Basic and acidic residues" evidence="1">
    <location>
        <begin position="140"/>
        <end position="151"/>
    </location>
</feature>
<sequence length="370" mass="40369">MTTSRKGQPSPDPMAAVRYTPAAVEDDVDDACSEHNRLSFLSGPPLNGDIVHSSFTPTTTPSATANSPYPYYDFQDTDDNESEGAGCEVSDPCSPASLQHGGSCGVGLGVGVSVGGGGNNSLEKRPSRHSSSGSRHGHARYSERSDSRDLSKSPMSRASRTRGGKGRCMCCMMCVFLLSTAGLAAVLALTYAGEMQLTSVSTHHTANNGGVKTDRLEDEKVMVQSCETRECMEAAAAILGRMNFSASPCSNFYDYSCGGYNEKTYLSWFSTRVRESPEEIIEHYRKYAIDRLSSSYDSQDSTYLSKARTLFRSCLFRPTVVDEQTRAIGEFVARLFKIRQEFLALIHELILELILISISASDHRSGRCKK</sequence>
<dbReference type="SUPFAM" id="SSF55486">
    <property type="entry name" value="Metalloproteases ('zincins'), catalytic domain"/>
    <property type="match status" value="1"/>
</dbReference>
<proteinExistence type="predicted"/>
<evidence type="ECO:0000256" key="1">
    <source>
        <dbReference type="SAM" id="MobiDB-lite"/>
    </source>
</evidence>
<evidence type="ECO:0008006" key="5">
    <source>
        <dbReference type="Google" id="ProtNLM"/>
    </source>
</evidence>
<keyword evidence="4" id="KW-1185">Reference proteome</keyword>
<dbReference type="Gene3D" id="3.40.390.10">
    <property type="entry name" value="Collagenase (Catalytic Domain)"/>
    <property type="match status" value="1"/>
</dbReference>
<keyword evidence="2" id="KW-1133">Transmembrane helix</keyword>
<dbReference type="Gene3D" id="1.10.1380.10">
    <property type="entry name" value="Neutral endopeptidase , domain2"/>
    <property type="match status" value="1"/>
</dbReference>
<evidence type="ECO:0000256" key="2">
    <source>
        <dbReference type="SAM" id="Phobius"/>
    </source>
</evidence>
<dbReference type="GO" id="GO:0004222">
    <property type="term" value="F:metalloendopeptidase activity"/>
    <property type="evidence" value="ECO:0007669"/>
    <property type="project" value="InterPro"/>
</dbReference>
<accession>A0A2T7PYA9</accession>
<feature type="compositionally biased region" description="Low complexity" evidence="1">
    <location>
        <begin position="53"/>
        <end position="70"/>
    </location>
</feature>
<evidence type="ECO:0000313" key="4">
    <source>
        <dbReference type="Proteomes" id="UP000245119"/>
    </source>
</evidence>
<dbReference type="GO" id="GO:0016485">
    <property type="term" value="P:protein processing"/>
    <property type="evidence" value="ECO:0007669"/>
    <property type="project" value="TreeGrafter"/>
</dbReference>
<dbReference type="PANTHER" id="PTHR11733">
    <property type="entry name" value="ZINC METALLOPROTEASE FAMILY M13 NEPRILYSIN-RELATED"/>
    <property type="match status" value="1"/>
</dbReference>
<dbReference type="GO" id="GO:0005886">
    <property type="term" value="C:plasma membrane"/>
    <property type="evidence" value="ECO:0007669"/>
    <property type="project" value="TreeGrafter"/>
</dbReference>
<dbReference type="PANTHER" id="PTHR11733:SF241">
    <property type="entry name" value="GH26575P-RELATED"/>
    <property type="match status" value="1"/>
</dbReference>
<evidence type="ECO:0000313" key="3">
    <source>
        <dbReference type="EMBL" id="PVD38415.1"/>
    </source>
</evidence>
<dbReference type="PROSITE" id="PS51885">
    <property type="entry name" value="NEPRILYSIN"/>
    <property type="match status" value="1"/>
</dbReference>
<feature type="region of interest" description="Disordered" evidence="1">
    <location>
        <begin position="116"/>
        <end position="165"/>
    </location>
</feature>
<dbReference type="InterPro" id="IPR024079">
    <property type="entry name" value="MetalloPept_cat_dom_sf"/>
</dbReference>
<comment type="caution">
    <text evidence="3">The sequence shown here is derived from an EMBL/GenBank/DDBJ whole genome shotgun (WGS) entry which is preliminary data.</text>
</comment>
<feature type="region of interest" description="Disordered" evidence="1">
    <location>
        <begin position="52"/>
        <end position="92"/>
    </location>
</feature>
<dbReference type="EMBL" id="PZQS01000001">
    <property type="protein sequence ID" value="PVD38415.1"/>
    <property type="molecule type" value="Genomic_DNA"/>
</dbReference>
<name>A0A2T7PYA9_POMCA</name>
<organism evidence="3 4">
    <name type="scientific">Pomacea canaliculata</name>
    <name type="common">Golden apple snail</name>
    <dbReference type="NCBI Taxonomy" id="400727"/>
    <lineage>
        <taxon>Eukaryota</taxon>
        <taxon>Metazoa</taxon>
        <taxon>Spiralia</taxon>
        <taxon>Lophotrochozoa</taxon>
        <taxon>Mollusca</taxon>
        <taxon>Gastropoda</taxon>
        <taxon>Caenogastropoda</taxon>
        <taxon>Architaenioglossa</taxon>
        <taxon>Ampullarioidea</taxon>
        <taxon>Ampullariidae</taxon>
        <taxon>Pomacea</taxon>
    </lineage>
</organism>
<dbReference type="AlphaFoldDB" id="A0A2T7PYA9"/>
<dbReference type="Proteomes" id="UP000245119">
    <property type="component" value="Linkage Group LG1"/>
</dbReference>
<gene>
    <name evidence="3" type="ORF">C0Q70_01030</name>
</gene>
<dbReference type="OrthoDB" id="6061414at2759"/>
<keyword evidence="2" id="KW-0812">Transmembrane</keyword>
<reference evidence="3 4" key="1">
    <citation type="submission" date="2018-04" db="EMBL/GenBank/DDBJ databases">
        <title>The genome of golden apple snail Pomacea canaliculata provides insight into stress tolerance and invasive adaptation.</title>
        <authorList>
            <person name="Liu C."/>
            <person name="Liu B."/>
            <person name="Ren Y."/>
            <person name="Zhang Y."/>
            <person name="Wang H."/>
            <person name="Li S."/>
            <person name="Jiang F."/>
            <person name="Yin L."/>
            <person name="Zhang G."/>
            <person name="Qian W."/>
            <person name="Fan W."/>
        </authorList>
    </citation>
    <scope>NUCLEOTIDE SEQUENCE [LARGE SCALE GENOMIC DNA]</scope>
    <source>
        <strain evidence="3">SZHN2017</strain>
        <tissue evidence="3">Muscle</tissue>
    </source>
</reference>
<dbReference type="InterPro" id="IPR042089">
    <property type="entry name" value="Peptidase_M13_dom_2"/>
</dbReference>
<dbReference type="InterPro" id="IPR000718">
    <property type="entry name" value="Peptidase_M13"/>
</dbReference>
<keyword evidence="2" id="KW-0472">Membrane</keyword>
<feature type="transmembrane region" description="Helical" evidence="2">
    <location>
        <begin position="170"/>
        <end position="192"/>
    </location>
</feature>